<dbReference type="AlphaFoldDB" id="A0A2K2D6R7"/>
<dbReference type="KEGG" id="bdi:100831323"/>
<dbReference type="GO" id="GO:0005737">
    <property type="term" value="C:cytoplasm"/>
    <property type="evidence" value="ECO:0000318"/>
    <property type="project" value="GO_Central"/>
</dbReference>
<feature type="region of interest" description="Disordered" evidence="1">
    <location>
        <begin position="1"/>
        <end position="40"/>
    </location>
</feature>
<evidence type="ECO:0000256" key="1">
    <source>
        <dbReference type="SAM" id="MobiDB-lite"/>
    </source>
</evidence>
<keyword evidence="4" id="KW-1185">Reference proteome</keyword>
<evidence type="ECO:0000313" key="2">
    <source>
        <dbReference type="EMBL" id="PNT69966.1"/>
    </source>
</evidence>
<dbReference type="GO" id="GO:0061630">
    <property type="term" value="F:ubiquitin protein ligase activity"/>
    <property type="evidence" value="ECO:0000318"/>
    <property type="project" value="GO_Central"/>
</dbReference>
<proteinExistence type="predicted"/>
<dbReference type="OrthoDB" id="675760at2759"/>
<evidence type="ECO:0000313" key="4">
    <source>
        <dbReference type="Proteomes" id="UP000008810"/>
    </source>
</evidence>
<dbReference type="EnsemblPlants" id="PNT69966">
    <property type="protein sequence ID" value="PNT69966"/>
    <property type="gene ID" value="BRADI_2g03868v3"/>
</dbReference>
<reference evidence="3" key="3">
    <citation type="submission" date="2018-08" db="UniProtKB">
        <authorList>
            <consortium name="EnsemblPlants"/>
        </authorList>
    </citation>
    <scope>IDENTIFICATION</scope>
    <source>
        <strain evidence="3">cv. Bd21</strain>
    </source>
</reference>
<protein>
    <submittedName>
        <fullName evidence="2 3">Uncharacterized protein</fullName>
    </submittedName>
</protein>
<organism evidence="2">
    <name type="scientific">Brachypodium distachyon</name>
    <name type="common">Purple false brome</name>
    <name type="synonym">Trachynia distachya</name>
    <dbReference type="NCBI Taxonomy" id="15368"/>
    <lineage>
        <taxon>Eukaryota</taxon>
        <taxon>Viridiplantae</taxon>
        <taxon>Streptophyta</taxon>
        <taxon>Embryophyta</taxon>
        <taxon>Tracheophyta</taxon>
        <taxon>Spermatophyta</taxon>
        <taxon>Magnoliopsida</taxon>
        <taxon>Liliopsida</taxon>
        <taxon>Poales</taxon>
        <taxon>Poaceae</taxon>
        <taxon>BOP clade</taxon>
        <taxon>Pooideae</taxon>
        <taxon>Stipodae</taxon>
        <taxon>Brachypodieae</taxon>
        <taxon>Brachypodium</taxon>
    </lineage>
</organism>
<dbReference type="Gramene" id="PNT69966">
    <property type="protein sequence ID" value="PNT69966"/>
    <property type="gene ID" value="BRADI_2g03868v3"/>
</dbReference>
<feature type="compositionally biased region" description="Basic and acidic residues" evidence="1">
    <location>
        <begin position="1"/>
        <end position="10"/>
    </location>
</feature>
<dbReference type="ExpressionAtlas" id="A0A2K2D6R7">
    <property type="expression patterns" value="baseline"/>
</dbReference>
<evidence type="ECO:0000313" key="3">
    <source>
        <dbReference type="EnsemblPlants" id="PNT69966"/>
    </source>
</evidence>
<accession>A0A2K2D6R7</accession>
<reference evidence="2" key="2">
    <citation type="submission" date="2017-06" db="EMBL/GenBank/DDBJ databases">
        <title>WGS assembly of Brachypodium distachyon.</title>
        <authorList>
            <consortium name="The International Brachypodium Initiative"/>
            <person name="Lucas S."/>
            <person name="Harmon-Smith M."/>
            <person name="Lail K."/>
            <person name="Tice H."/>
            <person name="Grimwood J."/>
            <person name="Bruce D."/>
            <person name="Barry K."/>
            <person name="Shu S."/>
            <person name="Lindquist E."/>
            <person name="Wang M."/>
            <person name="Pitluck S."/>
            <person name="Vogel J.P."/>
            <person name="Garvin D.F."/>
            <person name="Mockler T.C."/>
            <person name="Schmutz J."/>
            <person name="Rokhsar D."/>
            <person name="Bevan M.W."/>
        </authorList>
    </citation>
    <scope>NUCLEOTIDE SEQUENCE</scope>
    <source>
        <strain evidence="2">Bd21</strain>
    </source>
</reference>
<dbReference type="GeneID" id="100831323"/>
<name>A0A2K2D6R7_BRADI</name>
<dbReference type="Proteomes" id="UP000008810">
    <property type="component" value="Chromosome 2"/>
</dbReference>
<dbReference type="EMBL" id="CM000881">
    <property type="protein sequence ID" value="PNT69966.1"/>
    <property type="molecule type" value="Genomic_DNA"/>
</dbReference>
<reference evidence="2 3" key="1">
    <citation type="journal article" date="2010" name="Nature">
        <title>Genome sequencing and analysis of the model grass Brachypodium distachyon.</title>
        <authorList>
            <consortium name="International Brachypodium Initiative"/>
        </authorList>
    </citation>
    <scope>NUCLEOTIDE SEQUENCE [LARGE SCALE GENOMIC DNA]</scope>
    <source>
        <strain evidence="2">Bd21</strain>
        <strain evidence="3">cv. Bd21</strain>
    </source>
</reference>
<gene>
    <name evidence="3" type="primary">LOC100831323</name>
    <name evidence="2" type="ORF">BRADI_2g03868v3</name>
</gene>
<dbReference type="RefSeq" id="XP_014755006.1">
    <property type="nucleotide sequence ID" value="XM_014899520.2"/>
</dbReference>
<sequence length="294" mass="32290">MSKRSAEKGATDGAATKKACMGTAGDTQTEPAQAEEEETSNNVFSHDLDTLQCDICFMPFESQIYSSMQERARGVRQLLRQAGPQVPQLQALHRQLPVPHHGEDPRRDDQALQVQEGWLQEHPQVLRDPNPRGRDLLVRALPMPVRRLHLLRQAPPRPHAGPDRSWSPLDFSGPVTLTLDKSRPFRVILQNILGGKSVFLLLNGGDVPTGRSLSVVRIYPRPAPADEDGGAQVAQQYTVAMKGNQPGSTFSLTASGSVPFVRRIEGYKAHELLFVPDACWGSSQTVVVTVAVKL</sequence>